<dbReference type="Proteomes" id="UP000320766">
    <property type="component" value="Unassembled WGS sequence"/>
</dbReference>
<evidence type="ECO:0000313" key="2">
    <source>
        <dbReference type="EMBL" id="RZN68876.1"/>
    </source>
</evidence>
<sequence length="57" mass="6333">MTKTKAIENCTSCNVRLVEAGFTRFPCPTCGETIARCVKCRKQAIRYICPNCGYEGP</sequence>
<evidence type="ECO:0000313" key="3">
    <source>
        <dbReference type="Proteomes" id="UP000320766"/>
    </source>
</evidence>
<proteinExistence type="predicted"/>
<dbReference type="PANTHER" id="PTHR40733">
    <property type="entry name" value="ZINC-RIBBON RNA-BINDING PROTEIN INVOLVED IN TRANSLATION-RELATED"/>
    <property type="match status" value="1"/>
</dbReference>
<dbReference type="InterPro" id="IPR044720">
    <property type="entry name" value="HVO_2753-like"/>
</dbReference>
<organism evidence="2 3">
    <name type="scientific">Candidatus Methanolliviera hydrocarbonicum</name>
    <dbReference type="NCBI Taxonomy" id="2491085"/>
    <lineage>
        <taxon>Archaea</taxon>
        <taxon>Methanobacteriati</taxon>
        <taxon>Methanobacteriota</taxon>
        <taxon>Candidatus Methanoliparia</taxon>
        <taxon>Candidatus Methanoliparales</taxon>
        <taxon>Candidatus Methanollivieraceae</taxon>
        <taxon>Candidatus Methanolliviera</taxon>
    </lineage>
</organism>
<protein>
    <submittedName>
        <fullName evidence="2">DUF1610 domain-containing protein</fullName>
    </submittedName>
</protein>
<dbReference type="PANTHER" id="PTHR40733:SF1">
    <property type="entry name" value="SMALL ZINC FINGER PROTEIN HVO-2753-LIKE ZINC-BINDING POCKET DOMAIN-CONTAINING PROTEIN"/>
    <property type="match status" value="1"/>
</dbReference>
<feature type="domain" description="Small zinc finger protein HVO-2753-like zinc-binding pocket" evidence="1">
    <location>
        <begin position="10"/>
        <end position="53"/>
    </location>
</feature>
<dbReference type="NCBIfam" id="NF011481">
    <property type="entry name" value="PRK14890.1"/>
    <property type="match status" value="1"/>
</dbReference>
<dbReference type="InterPro" id="IPR011668">
    <property type="entry name" value="HVO_2753-like_ZBP"/>
</dbReference>
<gene>
    <name evidence="2" type="ORF">EF807_05235</name>
</gene>
<evidence type="ECO:0000259" key="1">
    <source>
        <dbReference type="Pfam" id="PF07754"/>
    </source>
</evidence>
<accession>A0A520KW89</accession>
<reference evidence="2 3" key="1">
    <citation type="journal article" date="2019" name="Nat. Microbiol.">
        <title>Wide diversity of methane and short-chain alkane metabolisms in uncultured archaea.</title>
        <authorList>
            <person name="Borrel G."/>
            <person name="Adam P.S."/>
            <person name="McKay L.J."/>
            <person name="Chen L.X."/>
            <person name="Sierra-Garcia I.N."/>
            <person name="Sieber C.M."/>
            <person name="Letourneur Q."/>
            <person name="Ghozlane A."/>
            <person name="Andersen G.L."/>
            <person name="Li W.J."/>
            <person name="Hallam S.J."/>
            <person name="Muyzer G."/>
            <person name="de Oliveira V.M."/>
            <person name="Inskeep W.P."/>
            <person name="Banfield J.F."/>
            <person name="Gribaldo S."/>
        </authorList>
    </citation>
    <scope>NUCLEOTIDE SEQUENCE [LARGE SCALE GENOMIC DNA]</scope>
    <source>
        <strain evidence="2">NM1b</strain>
    </source>
</reference>
<comment type="caution">
    <text evidence="2">The sequence shown here is derived from an EMBL/GenBank/DDBJ whole genome shotgun (WGS) entry which is preliminary data.</text>
</comment>
<dbReference type="AlphaFoldDB" id="A0A520KW89"/>
<name>A0A520KW89_9EURY</name>
<dbReference type="Pfam" id="PF07754">
    <property type="entry name" value="HVO_2753_ZBP"/>
    <property type="match status" value="1"/>
</dbReference>
<dbReference type="EMBL" id="RXIL01000093">
    <property type="protein sequence ID" value="RZN68876.1"/>
    <property type="molecule type" value="Genomic_DNA"/>
</dbReference>